<organism evidence="2 3">
    <name type="scientific">Penicillium bovifimosum</name>
    <dbReference type="NCBI Taxonomy" id="126998"/>
    <lineage>
        <taxon>Eukaryota</taxon>
        <taxon>Fungi</taxon>
        <taxon>Dikarya</taxon>
        <taxon>Ascomycota</taxon>
        <taxon>Pezizomycotina</taxon>
        <taxon>Eurotiomycetes</taxon>
        <taxon>Eurotiomycetidae</taxon>
        <taxon>Eurotiales</taxon>
        <taxon>Aspergillaceae</taxon>
        <taxon>Penicillium</taxon>
    </lineage>
</organism>
<sequence length="200" mass="21735">MKSRASTAERSTEAANESNPNGFVTKRKIDGERRSIRHYSDGRVSERSASVEPAPRTRASTRASTRNSSRSCSRNDTCNTTRASSHMGPFISRRSSFADRPPSAFQSKLSDLAAEISAEVARFSADKPGSASAERLRTTWSNVRSGKATPKNTIHSSGASVASSNCSTRTGGSVLDRIADIEDRVRRQNVWLKPVLEGDE</sequence>
<gene>
    <name evidence="2" type="ORF">N7515_000170</name>
</gene>
<keyword evidence="3" id="KW-1185">Reference proteome</keyword>
<accession>A0A9W9HF07</accession>
<dbReference type="OrthoDB" id="4357160at2759"/>
<feature type="compositionally biased region" description="Low complexity" evidence="1">
    <location>
        <begin position="56"/>
        <end position="78"/>
    </location>
</feature>
<comment type="caution">
    <text evidence="2">The sequence shown here is derived from an EMBL/GenBank/DDBJ whole genome shotgun (WGS) entry which is preliminary data.</text>
</comment>
<feature type="compositionally biased region" description="Low complexity" evidence="1">
    <location>
        <begin position="156"/>
        <end position="167"/>
    </location>
</feature>
<name>A0A9W9HF07_9EURO</name>
<evidence type="ECO:0000313" key="2">
    <source>
        <dbReference type="EMBL" id="KAJ5145606.1"/>
    </source>
</evidence>
<evidence type="ECO:0000313" key="3">
    <source>
        <dbReference type="Proteomes" id="UP001149079"/>
    </source>
</evidence>
<reference evidence="2" key="2">
    <citation type="journal article" date="2023" name="IMA Fungus">
        <title>Comparative genomic study of the Penicillium genus elucidates a diverse pangenome and 15 lateral gene transfer events.</title>
        <authorList>
            <person name="Petersen C."/>
            <person name="Sorensen T."/>
            <person name="Nielsen M.R."/>
            <person name="Sondergaard T.E."/>
            <person name="Sorensen J.L."/>
            <person name="Fitzpatrick D.A."/>
            <person name="Frisvad J.C."/>
            <person name="Nielsen K.L."/>
        </authorList>
    </citation>
    <scope>NUCLEOTIDE SEQUENCE</scope>
    <source>
        <strain evidence="2">IBT 22155</strain>
    </source>
</reference>
<reference evidence="2" key="1">
    <citation type="submission" date="2022-11" db="EMBL/GenBank/DDBJ databases">
        <authorList>
            <person name="Petersen C."/>
        </authorList>
    </citation>
    <scope>NUCLEOTIDE SEQUENCE</scope>
    <source>
        <strain evidence="2">IBT 22155</strain>
    </source>
</reference>
<feature type="region of interest" description="Disordered" evidence="1">
    <location>
        <begin position="144"/>
        <end position="170"/>
    </location>
</feature>
<dbReference type="AlphaFoldDB" id="A0A9W9HF07"/>
<dbReference type="EMBL" id="JAPQKL010000001">
    <property type="protein sequence ID" value="KAJ5145606.1"/>
    <property type="molecule type" value="Genomic_DNA"/>
</dbReference>
<proteinExistence type="predicted"/>
<feature type="compositionally biased region" description="Basic and acidic residues" evidence="1">
    <location>
        <begin position="27"/>
        <end position="46"/>
    </location>
</feature>
<feature type="region of interest" description="Disordered" evidence="1">
    <location>
        <begin position="1"/>
        <end position="102"/>
    </location>
</feature>
<feature type="compositionally biased region" description="Polar residues" evidence="1">
    <location>
        <begin position="1"/>
        <end position="22"/>
    </location>
</feature>
<dbReference type="RefSeq" id="XP_056526080.1">
    <property type="nucleotide sequence ID" value="XM_056660914.1"/>
</dbReference>
<feature type="compositionally biased region" description="Polar residues" evidence="1">
    <location>
        <begin position="144"/>
        <end position="155"/>
    </location>
</feature>
<protein>
    <submittedName>
        <fullName evidence="2">Uncharacterized protein</fullName>
    </submittedName>
</protein>
<dbReference type="Proteomes" id="UP001149079">
    <property type="component" value="Unassembled WGS sequence"/>
</dbReference>
<dbReference type="GeneID" id="81400084"/>
<evidence type="ECO:0000256" key="1">
    <source>
        <dbReference type="SAM" id="MobiDB-lite"/>
    </source>
</evidence>